<comment type="catalytic activity">
    <reaction evidence="11">
        <text>a menaquinone + succinate = a menaquinol + fumarate</text>
        <dbReference type="Rhea" id="RHEA:27834"/>
        <dbReference type="Rhea" id="RHEA-COMP:9537"/>
        <dbReference type="Rhea" id="RHEA-COMP:9539"/>
        <dbReference type="ChEBI" id="CHEBI:16374"/>
        <dbReference type="ChEBI" id="CHEBI:18151"/>
        <dbReference type="ChEBI" id="CHEBI:29806"/>
        <dbReference type="ChEBI" id="CHEBI:30031"/>
        <dbReference type="EC" id="1.3.5.1"/>
    </reaction>
</comment>
<evidence type="ECO:0000256" key="3">
    <source>
        <dbReference type="ARBA" id="ARBA00022485"/>
    </source>
</evidence>
<dbReference type="GO" id="GO:0051538">
    <property type="term" value="F:3 iron, 4 sulfur cluster binding"/>
    <property type="evidence" value="ECO:0007669"/>
    <property type="project" value="UniProtKB-KW"/>
</dbReference>
<dbReference type="GO" id="GO:0008177">
    <property type="term" value="F:succinate dehydrogenase (quinone) activity"/>
    <property type="evidence" value="ECO:0007669"/>
    <property type="project" value="UniProtKB-EC"/>
</dbReference>
<organism evidence="14">
    <name type="scientific">Anaerolinea thermolimosa</name>
    <dbReference type="NCBI Taxonomy" id="229919"/>
    <lineage>
        <taxon>Bacteria</taxon>
        <taxon>Bacillati</taxon>
        <taxon>Chloroflexota</taxon>
        <taxon>Anaerolineae</taxon>
        <taxon>Anaerolineales</taxon>
        <taxon>Anaerolineaceae</taxon>
        <taxon>Anaerolinea</taxon>
    </lineage>
</organism>
<keyword evidence="3 11" id="KW-0004">4Fe-4S</keyword>
<evidence type="ECO:0000256" key="11">
    <source>
        <dbReference type="RuleBase" id="RU361237"/>
    </source>
</evidence>
<evidence type="ECO:0000256" key="6">
    <source>
        <dbReference type="ARBA" id="ARBA00022723"/>
    </source>
</evidence>
<comment type="cofactor">
    <cofactor evidence="11">
        <name>[4Fe-4S] cluster</name>
        <dbReference type="ChEBI" id="CHEBI:49883"/>
    </cofactor>
    <text evidence="11">Binds 1 [4Fe-4S] cluster.</text>
</comment>
<sequence length="245" mass="27760">MTDRLWHVTFSIYRKKADQPPFYQDFSLEVDPDEYVLDGIERIWAFHDRSLTFRHACHHSTCGACGMLVNGVEKLTCITPIREVTKDGGKIRVEPLRNFPILSDLVVDMSEFYLRMEQAHALQVVPVAQSTLPYESLRFPDDGLPHERLNDCIECGMCVSACPIALTAANYQGPAALAAAQQTYSLTSEKSLLALVDCADGVWRCHSGFECTAVCPSNVDPAWRIMELRRQVIRHRIKRIFRQDG</sequence>
<dbReference type="InterPro" id="IPR050573">
    <property type="entry name" value="SDH/FRD_Iron-Sulfur"/>
</dbReference>
<evidence type="ECO:0000259" key="13">
    <source>
        <dbReference type="PROSITE" id="PS51379"/>
    </source>
</evidence>
<dbReference type="GO" id="GO:0046872">
    <property type="term" value="F:metal ion binding"/>
    <property type="evidence" value="ECO:0007669"/>
    <property type="project" value="UniProtKB-KW"/>
</dbReference>
<dbReference type="PROSITE" id="PS51085">
    <property type="entry name" value="2FE2S_FER_2"/>
    <property type="match status" value="1"/>
</dbReference>
<keyword evidence="5 11" id="KW-0001">2Fe-2S</keyword>
<dbReference type="PANTHER" id="PTHR11921:SF29">
    <property type="entry name" value="SUCCINATE DEHYDROGENASE [UBIQUINONE] IRON-SULFUR SUBUNIT, MITOCHONDRIAL"/>
    <property type="match status" value="1"/>
</dbReference>
<feature type="domain" description="4Fe-4S ferredoxin-type" evidence="13">
    <location>
        <begin position="143"/>
        <end position="171"/>
    </location>
</feature>
<keyword evidence="7" id="KW-0560">Oxidoreductase</keyword>
<keyword evidence="6 11" id="KW-0479">Metal-binding</keyword>
<evidence type="ECO:0000256" key="4">
    <source>
        <dbReference type="ARBA" id="ARBA00022532"/>
    </source>
</evidence>
<dbReference type="InterPro" id="IPR017900">
    <property type="entry name" value="4Fe4S_Fe_S_CS"/>
</dbReference>
<dbReference type="InterPro" id="IPR001041">
    <property type="entry name" value="2Fe-2S_ferredoxin-type"/>
</dbReference>
<gene>
    <name evidence="14" type="ORF">ENT37_01985</name>
</gene>
<dbReference type="CDD" id="cd00207">
    <property type="entry name" value="fer2"/>
    <property type="match status" value="1"/>
</dbReference>
<reference evidence="14" key="1">
    <citation type="journal article" date="2020" name="mSystems">
        <title>Genome- and Community-Level Interaction Insights into Carbon Utilization and Element Cycling Functions of Hydrothermarchaeota in Hydrothermal Sediment.</title>
        <authorList>
            <person name="Zhou Z."/>
            <person name="Liu Y."/>
            <person name="Xu W."/>
            <person name="Pan J."/>
            <person name="Luo Z.H."/>
            <person name="Li M."/>
        </authorList>
    </citation>
    <scope>NUCLEOTIDE SEQUENCE [LARGE SCALE GENOMIC DNA]</scope>
    <source>
        <strain evidence="14">SpSt-573</strain>
    </source>
</reference>
<keyword evidence="9 11" id="KW-0411">Iron-sulfur</keyword>
<proteinExistence type="inferred from homology"/>
<dbReference type="SUPFAM" id="SSF46548">
    <property type="entry name" value="alpha-helical ferredoxin"/>
    <property type="match status" value="1"/>
</dbReference>
<keyword evidence="8 11" id="KW-0408">Iron</keyword>
<dbReference type="GO" id="GO:0009055">
    <property type="term" value="F:electron transfer activity"/>
    <property type="evidence" value="ECO:0007669"/>
    <property type="project" value="InterPro"/>
</dbReference>
<comment type="caution">
    <text evidence="14">The sequence shown here is derived from an EMBL/GenBank/DDBJ whole genome shotgun (WGS) entry which is preliminary data.</text>
</comment>
<dbReference type="GO" id="GO:0051539">
    <property type="term" value="F:4 iron, 4 sulfur cluster binding"/>
    <property type="evidence" value="ECO:0007669"/>
    <property type="project" value="UniProtKB-KW"/>
</dbReference>
<dbReference type="InterPro" id="IPR025192">
    <property type="entry name" value="Succ_DH/fum_Rdtase_N"/>
</dbReference>
<dbReference type="InterPro" id="IPR036010">
    <property type="entry name" value="2Fe-2S_ferredoxin-like_sf"/>
</dbReference>
<evidence type="ECO:0000256" key="10">
    <source>
        <dbReference type="ARBA" id="ARBA00023291"/>
    </source>
</evidence>
<comment type="cofactor">
    <cofactor evidence="11">
        <name>[2Fe-2S] cluster</name>
        <dbReference type="ChEBI" id="CHEBI:190135"/>
    </cofactor>
    <text evidence="11">Binds 1 [2Fe-2S] cluster.</text>
</comment>
<dbReference type="GO" id="GO:0006099">
    <property type="term" value="P:tricarboxylic acid cycle"/>
    <property type="evidence" value="ECO:0007669"/>
    <property type="project" value="UniProtKB-KW"/>
</dbReference>
<dbReference type="EMBL" id="DSYK01000103">
    <property type="protein sequence ID" value="HGS20618.1"/>
    <property type="molecule type" value="Genomic_DNA"/>
</dbReference>
<evidence type="ECO:0000313" key="14">
    <source>
        <dbReference type="EMBL" id="HGS20618.1"/>
    </source>
</evidence>
<dbReference type="InterPro" id="IPR012675">
    <property type="entry name" value="Beta-grasp_dom_sf"/>
</dbReference>
<dbReference type="InterPro" id="IPR009051">
    <property type="entry name" value="Helical_ferredxn"/>
</dbReference>
<evidence type="ECO:0000256" key="2">
    <source>
        <dbReference type="ARBA" id="ARBA00009433"/>
    </source>
</evidence>
<dbReference type="InterPro" id="IPR017896">
    <property type="entry name" value="4Fe4S_Fe-S-bd"/>
</dbReference>
<evidence type="ECO:0000256" key="5">
    <source>
        <dbReference type="ARBA" id="ARBA00022714"/>
    </source>
</evidence>
<dbReference type="Pfam" id="PF13183">
    <property type="entry name" value="Fer4_8"/>
    <property type="match status" value="1"/>
</dbReference>
<keyword evidence="4" id="KW-0816">Tricarboxylic acid cycle</keyword>
<dbReference type="Gene3D" id="1.10.1060.10">
    <property type="entry name" value="Alpha-helical ferredoxin"/>
    <property type="match status" value="1"/>
</dbReference>
<dbReference type="GO" id="GO:0051537">
    <property type="term" value="F:2 iron, 2 sulfur cluster binding"/>
    <property type="evidence" value="ECO:0007669"/>
    <property type="project" value="UniProtKB-KW"/>
</dbReference>
<evidence type="ECO:0000256" key="9">
    <source>
        <dbReference type="ARBA" id="ARBA00023014"/>
    </source>
</evidence>
<evidence type="ECO:0000256" key="7">
    <source>
        <dbReference type="ARBA" id="ARBA00023002"/>
    </source>
</evidence>
<keyword evidence="10 11" id="KW-0003">3Fe-4S</keyword>
<dbReference type="InterPro" id="IPR004489">
    <property type="entry name" value="Succ_DH/fum_Rdtase_Fe-S"/>
</dbReference>
<protein>
    <recommendedName>
        <fullName evidence="11">Fumarate reductase iron-sulfur subunit</fullName>
        <ecNumber evidence="11">1.3.5.1</ecNumber>
    </recommendedName>
</protein>
<comment type="pathway">
    <text evidence="1">Carbohydrate metabolism; tricarboxylic acid cycle.</text>
</comment>
<dbReference type="Gene3D" id="3.10.20.30">
    <property type="match status" value="1"/>
</dbReference>
<dbReference type="SUPFAM" id="SSF54292">
    <property type="entry name" value="2Fe-2S ferredoxin-like"/>
    <property type="match status" value="1"/>
</dbReference>
<comment type="similarity">
    <text evidence="2 11">Belongs to the succinate dehydrogenase/fumarate reductase iron-sulfur protein family.</text>
</comment>
<feature type="domain" description="2Fe-2S ferredoxin-type" evidence="12">
    <location>
        <begin position="6"/>
        <end position="97"/>
    </location>
</feature>
<comment type="cofactor">
    <cofactor evidence="11">
        <name>[3Fe-4S] cluster</name>
        <dbReference type="ChEBI" id="CHEBI:21137"/>
    </cofactor>
    <text evidence="11">Binds 1 [3Fe-4S] cluster.</text>
</comment>
<dbReference type="NCBIfam" id="TIGR00384">
    <property type="entry name" value="dhsB"/>
    <property type="match status" value="1"/>
</dbReference>
<dbReference type="GO" id="GO:0022904">
    <property type="term" value="P:respiratory electron transport chain"/>
    <property type="evidence" value="ECO:0007669"/>
    <property type="project" value="TreeGrafter"/>
</dbReference>
<dbReference type="PANTHER" id="PTHR11921">
    <property type="entry name" value="SUCCINATE DEHYDROGENASE IRON-SULFUR PROTEIN"/>
    <property type="match status" value="1"/>
</dbReference>
<dbReference type="EC" id="1.3.5.1" evidence="11"/>
<dbReference type="PROSITE" id="PS00198">
    <property type="entry name" value="4FE4S_FER_1"/>
    <property type="match status" value="1"/>
</dbReference>
<evidence type="ECO:0000259" key="12">
    <source>
        <dbReference type="PROSITE" id="PS51085"/>
    </source>
</evidence>
<accession>A0A7C4KG54</accession>
<evidence type="ECO:0000256" key="8">
    <source>
        <dbReference type="ARBA" id="ARBA00023004"/>
    </source>
</evidence>
<dbReference type="AlphaFoldDB" id="A0A7C4KG54"/>
<evidence type="ECO:0000256" key="1">
    <source>
        <dbReference type="ARBA" id="ARBA00005163"/>
    </source>
</evidence>
<dbReference type="PROSITE" id="PS51379">
    <property type="entry name" value="4FE4S_FER_2"/>
    <property type="match status" value="1"/>
</dbReference>
<name>A0A7C4KG54_9CHLR</name>
<dbReference type="Pfam" id="PF13085">
    <property type="entry name" value="Fer2_3"/>
    <property type="match status" value="1"/>
</dbReference>